<evidence type="ECO:0000313" key="13">
    <source>
        <dbReference type="Proteomes" id="UP001558713"/>
    </source>
</evidence>
<dbReference type="CDD" id="cd00609">
    <property type="entry name" value="AAT_like"/>
    <property type="match status" value="1"/>
</dbReference>
<dbReference type="SUPFAM" id="SSF53383">
    <property type="entry name" value="PLP-dependent transferases"/>
    <property type="match status" value="1"/>
</dbReference>
<evidence type="ECO:0000256" key="6">
    <source>
        <dbReference type="ARBA" id="ARBA00023239"/>
    </source>
</evidence>
<dbReference type="Proteomes" id="UP001558713">
    <property type="component" value="Unassembled WGS sequence"/>
</dbReference>
<dbReference type="GO" id="GO:0016847">
    <property type="term" value="F:1-aminocyclopropane-1-carboxylate synthase activity"/>
    <property type="evidence" value="ECO:0007669"/>
    <property type="project" value="UniProtKB-EC"/>
</dbReference>
<dbReference type="EC" id="4.4.1.14" evidence="9"/>
<keyword evidence="4" id="KW-0949">S-adenosyl-L-methionine</keyword>
<dbReference type="InterPro" id="IPR015422">
    <property type="entry name" value="PyrdxlP-dep_Trfase_small"/>
</dbReference>
<comment type="similarity">
    <text evidence="2">Belongs to the class-I pyridoxal-phosphate-dependent aminotransferase family.</text>
</comment>
<gene>
    <name evidence="12" type="ORF">V5N11_035537</name>
</gene>
<dbReference type="Gene3D" id="3.40.640.10">
    <property type="entry name" value="Type I PLP-dependent aspartate aminotransferase-like (Major domain)"/>
    <property type="match status" value="1"/>
</dbReference>
<dbReference type="PRINTS" id="PR00753">
    <property type="entry name" value="ACCSYNTHASE"/>
</dbReference>
<evidence type="ECO:0000256" key="8">
    <source>
        <dbReference type="ARBA" id="ARBA00037888"/>
    </source>
</evidence>
<dbReference type="GO" id="GO:0009835">
    <property type="term" value="P:fruit ripening"/>
    <property type="evidence" value="ECO:0007669"/>
    <property type="project" value="UniProtKB-KW"/>
</dbReference>
<dbReference type="PANTHER" id="PTHR43795">
    <property type="entry name" value="BIFUNCTIONAL ASPARTATE AMINOTRANSFERASE AND GLUTAMATE/ASPARTATE-PREPHENATE AMINOTRANSFERASE-RELATED"/>
    <property type="match status" value="1"/>
</dbReference>
<feature type="domain" description="Aminotransferase class I/classII large" evidence="11">
    <location>
        <begin position="52"/>
        <end position="435"/>
    </location>
</feature>
<dbReference type="PANTHER" id="PTHR43795:SF118">
    <property type="entry name" value="1-AMINOCYCLOPROPANE-1-CARBOXYLATE SYNTHASE 2"/>
    <property type="match status" value="1"/>
</dbReference>
<dbReference type="InterPro" id="IPR050478">
    <property type="entry name" value="Ethylene_sulfur-biosynth"/>
</dbReference>
<evidence type="ECO:0000256" key="5">
    <source>
        <dbReference type="ARBA" id="ARBA00022898"/>
    </source>
</evidence>
<evidence type="ECO:0000256" key="7">
    <source>
        <dbReference type="ARBA" id="ARBA00033478"/>
    </source>
</evidence>
<comment type="pathway">
    <text evidence="8">Alkene biosynthesis; ethylene biosynthesis via S-adenosyl-L-methionine; ethylene from S-adenosyl-L-methionine: step 1/2.</text>
</comment>
<keyword evidence="7" id="KW-0292">Fruit ripening</keyword>
<dbReference type="InterPro" id="IPR015424">
    <property type="entry name" value="PyrdxlP-dep_Trfase"/>
</dbReference>
<evidence type="ECO:0000256" key="3">
    <source>
        <dbReference type="ARBA" id="ARBA00022666"/>
    </source>
</evidence>
<evidence type="ECO:0000256" key="9">
    <source>
        <dbReference type="ARBA" id="ARBA00039053"/>
    </source>
</evidence>
<dbReference type="InterPro" id="IPR015421">
    <property type="entry name" value="PyrdxlP-dep_Trfase_major"/>
</dbReference>
<keyword evidence="6" id="KW-0456">Lyase</keyword>
<dbReference type="GO" id="GO:0009693">
    <property type="term" value="P:ethylene biosynthetic process"/>
    <property type="evidence" value="ECO:0007669"/>
    <property type="project" value="UniProtKB-KW"/>
</dbReference>
<dbReference type="InterPro" id="IPR004838">
    <property type="entry name" value="NHTrfase_class1_PyrdxlP-BS"/>
</dbReference>
<keyword evidence="5" id="KW-0663">Pyridoxal phosphate</keyword>
<comment type="cofactor">
    <cofactor evidence="1">
        <name>pyridoxal 5'-phosphate</name>
        <dbReference type="ChEBI" id="CHEBI:597326"/>
    </cofactor>
</comment>
<evidence type="ECO:0000256" key="2">
    <source>
        <dbReference type="ARBA" id="ARBA00007441"/>
    </source>
</evidence>
<keyword evidence="3" id="KW-0266">Ethylene biosynthesis</keyword>
<dbReference type="InterPro" id="IPR004839">
    <property type="entry name" value="Aminotransferase_I/II_large"/>
</dbReference>
<evidence type="ECO:0000313" key="12">
    <source>
        <dbReference type="EMBL" id="KAL1220736.1"/>
    </source>
</evidence>
<dbReference type="PROSITE" id="PS00105">
    <property type="entry name" value="AA_TRANSFER_CLASS_1"/>
    <property type="match status" value="1"/>
</dbReference>
<evidence type="ECO:0000256" key="1">
    <source>
        <dbReference type="ARBA" id="ARBA00001933"/>
    </source>
</evidence>
<organism evidence="12 13">
    <name type="scientific">Cardamine amara subsp. amara</name>
    <dbReference type="NCBI Taxonomy" id="228776"/>
    <lineage>
        <taxon>Eukaryota</taxon>
        <taxon>Viridiplantae</taxon>
        <taxon>Streptophyta</taxon>
        <taxon>Embryophyta</taxon>
        <taxon>Tracheophyta</taxon>
        <taxon>Spermatophyta</taxon>
        <taxon>Magnoliopsida</taxon>
        <taxon>eudicotyledons</taxon>
        <taxon>Gunneridae</taxon>
        <taxon>Pentapetalae</taxon>
        <taxon>rosids</taxon>
        <taxon>malvids</taxon>
        <taxon>Brassicales</taxon>
        <taxon>Brassicaceae</taxon>
        <taxon>Cardamineae</taxon>
        <taxon>Cardamine</taxon>
    </lineage>
</organism>
<protein>
    <recommendedName>
        <fullName evidence="9">1-aminocyclopropane-1-carboxylate synthase</fullName>
        <ecNumber evidence="9">4.4.1.14</ecNumber>
    </recommendedName>
</protein>
<comment type="caution">
    <text evidence="12">The sequence shown here is derived from an EMBL/GenBank/DDBJ whole genome shotgun (WGS) entry which is preliminary data.</text>
</comment>
<keyword evidence="13" id="KW-1185">Reference proteome</keyword>
<evidence type="ECO:0000259" key="11">
    <source>
        <dbReference type="Pfam" id="PF00155"/>
    </source>
</evidence>
<reference evidence="12 13" key="1">
    <citation type="submission" date="2024-04" db="EMBL/GenBank/DDBJ databases">
        <title>Genome assembly C_amara_ONT_v2.</title>
        <authorList>
            <person name="Yant L."/>
            <person name="Moore C."/>
            <person name="Slenker M."/>
        </authorList>
    </citation>
    <scope>NUCLEOTIDE SEQUENCE [LARGE SCALE GENOMIC DNA]</scope>
    <source>
        <tissue evidence="12">Leaf</tissue>
    </source>
</reference>
<dbReference type="Pfam" id="PF00155">
    <property type="entry name" value="Aminotran_1_2"/>
    <property type="match status" value="1"/>
</dbReference>
<accession>A0ABD1BU79</accession>
<evidence type="ECO:0000256" key="4">
    <source>
        <dbReference type="ARBA" id="ARBA00022691"/>
    </source>
</evidence>
<proteinExistence type="inferred from homology"/>
<evidence type="ECO:0000256" key="10">
    <source>
        <dbReference type="ARBA" id="ARBA00049554"/>
    </source>
</evidence>
<sequence length="499" mass="55961">MEIPEKNSGRGGAILSKIATNDQHGENSEYFDGWKAYDKDPFHLSRNPHGIIQMGLAENQLCLDLIKDWIKNNPQASICTPEGAHQFSDIANFQDYHGLKEFRQAIANFMGKARGGRVTFDPDRVVMSGGATGANETIMFCLADPGDVFLIPSPYYAAFDRDLRWRTGVEIIPVHCSSSDNFKLTVEAVEWAYKKAQESNKKVKGLILTNPSNPLGTMLDKETLKNLTRFVTSNNIHLVVDEIYAATVFAGGNFVSVAEVVDEVDISEVNVDLIHIVYSLSKDMGLPGFRVGIIYSYNDSVVSCARKMSSFGLVSSQTQLMLASMLSDDRFVENFLMESSRRLGIRHGVFTSGLKKADITCLTSKAGLFAWMDLRHLLRDRDSFESEIELWHIIIDKVKLNVSPGSSFRCTEPGWFRVCFANMDDDTLHVALQRIQDFVSKNNNKLVEKASVHDQTIQNNNAKKQKWRQGNLRLSFRRLYEDGLSSPGIMSPHSPLLRA</sequence>
<comment type="catalytic activity">
    <reaction evidence="10">
        <text>S-adenosyl-L-methionine = 1-aminocyclopropane-1-carboxylate + S-methyl-5'-thioadenosine + H(+)</text>
        <dbReference type="Rhea" id="RHEA:21744"/>
        <dbReference type="ChEBI" id="CHEBI:15378"/>
        <dbReference type="ChEBI" id="CHEBI:17509"/>
        <dbReference type="ChEBI" id="CHEBI:58360"/>
        <dbReference type="ChEBI" id="CHEBI:59789"/>
        <dbReference type="EC" id="4.4.1.14"/>
    </reaction>
</comment>
<dbReference type="EMBL" id="JBANAX010000148">
    <property type="protein sequence ID" value="KAL1220736.1"/>
    <property type="molecule type" value="Genomic_DNA"/>
</dbReference>
<dbReference type="AlphaFoldDB" id="A0ABD1BU79"/>
<name>A0ABD1BU79_CARAN</name>
<dbReference type="FunFam" id="3.40.640.10:FF:000051">
    <property type="entry name" value="1-aminocyclopropane-1-carboxylate synthase 3"/>
    <property type="match status" value="1"/>
</dbReference>
<dbReference type="Gene3D" id="3.90.1150.10">
    <property type="entry name" value="Aspartate Aminotransferase, domain 1"/>
    <property type="match status" value="1"/>
</dbReference>